<evidence type="ECO:0000313" key="5">
    <source>
        <dbReference type="EMBL" id="MFC0563793.1"/>
    </source>
</evidence>
<keyword evidence="6" id="KW-1185">Reference proteome</keyword>
<evidence type="ECO:0000256" key="4">
    <source>
        <dbReference type="SAM" id="SignalP"/>
    </source>
</evidence>
<evidence type="ECO:0000256" key="3">
    <source>
        <dbReference type="ARBA" id="ARBA00022729"/>
    </source>
</evidence>
<evidence type="ECO:0000256" key="2">
    <source>
        <dbReference type="ARBA" id="ARBA00022448"/>
    </source>
</evidence>
<protein>
    <submittedName>
        <fullName evidence="5">Extracellular solute-binding protein</fullName>
    </submittedName>
</protein>
<sequence length="417" mass="43825">MRTRRTLGRVAVAGLTAATLLGAAACGNGFNDDKSGGAKQSSGPASLQILIGSSGDAETKAVKDAAAKWAGSSGNQATVTPAQDLTQQLGQALAGGTPPDVFYVDAARFADYASVGALEPYGDKISNSSDFYESLRTTFTYDGKLYCAPKDFSTLALEVNTDLWKKAGLTDADIPTNWDQLTSVGQKIKAKGITPLALGDTRDRVGAFMKQAGGWIVSPDGKSATADSPENLQALQYVKSLLTSGVAKYPKQLDSGWAGEAFGKGKAAMTIEGNWIKGALQSDFPNVKYTVHPLPAGPKGQATLSFTQCWGIAAKSKFKDQAIKFVEAMTAGDQQVAFAKAFGVMPSRQSVKDQYTSAFPTDKPFVEGADYAQGPVNAPKMDSVLADFDTGIQQLTSTDPKALLSRVQKNTEAALKG</sequence>
<feature type="signal peptide" evidence="4">
    <location>
        <begin position="1"/>
        <end position="23"/>
    </location>
</feature>
<comment type="caution">
    <text evidence="5">The sequence shown here is derived from an EMBL/GenBank/DDBJ whole genome shotgun (WGS) entry which is preliminary data.</text>
</comment>
<keyword evidence="3 4" id="KW-0732">Signal</keyword>
<gene>
    <name evidence="5" type="ORF">ACFFHU_06380</name>
</gene>
<dbReference type="Proteomes" id="UP001589894">
    <property type="component" value="Unassembled WGS sequence"/>
</dbReference>
<organism evidence="5 6">
    <name type="scientific">Plantactinospora siamensis</name>
    <dbReference type="NCBI Taxonomy" id="555372"/>
    <lineage>
        <taxon>Bacteria</taxon>
        <taxon>Bacillati</taxon>
        <taxon>Actinomycetota</taxon>
        <taxon>Actinomycetes</taxon>
        <taxon>Micromonosporales</taxon>
        <taxon>Micromonosporaceae</taxon>
        <taxon>Plantactinospora</taxon>
    </lineage>
</organism>
<keyword evidence="2" id="KW-0813">Transport</keyword>
<feature type="chain" id="PRO_5046044525" evidence="4">
    <location>
        <begin position="24"/>
        <end position="417"/>
    </location>
</feature>
<accession>A0ABV6NUS3</accession>
<evidence type="ECO:0000313" key="6">
    <source>
        <dbReference type="Proteomes" id="UP001589894"/>
    </source>
</evidence>
<dbReference type="PANTHER" id="PTHR30061">
    <property type="entry name" value="MALTOSE-BINDING PERIPLASMIC PROTEIN"/>
    <property type="match status" value="1"/>
</dbReference>
<dbReference type="PANTHER" id="PTHR30061:SF50">
    <property type="entry name" value="MALTOSE_MALTODEXTRIN-BINDING PERIPLASMIC PROTEIN"/>
    <property type="match status" value="1"/>
</dbReference>
<comment type="similarity">
    <text evidence="1">Belongs to the bacterial solute-binding protein 1 family.</text>
</comment>
<dbReference type="SUPFAM" id="SSF53850">
    <property type="entry name" value="Periplasmic binding protein-like II"/>
    <property type="match status" value="1"/>
</dbReference>
<evidence type="ECO:0000256" key="1">
    <source>
        <dbReference type="ARBA" id="ARBA00008520"/>
    </source>
</evidence>
<dbReference type="PROSITE" id="PS51257">
    <property type="entry name" value="PROKAR_LIPOPROTEIN"/>
    <property type="match status" value="1"/>
</dbReference>
<proteinExistence type="inferred from homology"/>
<name>A0ABV6NUS3_9ACTN</name>
<reference evidence="5 6" key="1">
    <citation type="submission" date="2024-09" db="EMBL/GenBank/DDBJ databases">
        <authorList>
            <person name="Sun Q."/>
            <person name="Mori K."/>
        </authorList>
    </citation>
    <scope>NUCLEOTIDE SEQUENCE [LARGE SCALE GENOMIC DNA]</scope>
    <source>
        <strain evidence="5 6">TBRC 2205</strain>
    </source>
</reference>
<dbReference type="Gene3D" id="3.40.190.10">
    <property type="entry name" value="Periplasmic binding protein-like II"/>
    <property type="match status" value="1"/>
</dbReference>
<dbReference type="EMBL" id="JBHLUE010000004">
    <property type="protein sequence ID" value="MFC0563793.1"/>
    <property type="molecule type" value="Genomic_DNA"/>
</dbReference>
<dbReference type="Pfam" id="PF13416">
    <property type="entry name" value="SBP_bac_8"/>
    <property type="match status" value="1"/>
</dbReference>
<dbReference type="InterPro" id="IPR006059">
    <property type="entry name" value="SBP"/>
</dbReference>
<dbReference type="RefSeq" id="WP_377336675.1">
    <property type="nucleotide sequence ID" value="NZ_JBHLUE010000004.1"/>
</dbReference>